<evidence type="ECO:0000313" key="2">
    <source>
        <dbReference type="Proteomes" id="UP000003786"/>
    </source>
</evidence>
<dbReference type="RefSeq" id="XP_009690020.1">
    <property type="nucleotide sequence ID" value="XM_009691725.1"/>
</dbReference>
<dbReference type="KEGG" id="tot:TOT_010001173"/>
<dbReference type="Proteomes" id="UP000003786">
    <property type="component" value="Chromosome 1"/>
</dbReference>
<evidence type="ECO:0000313" key="1">
    <source>
        <dbReference type="EMBL" id="BAM39719.1"/>
    </source>
</evidence>
<name>J4DNX5_THEOR</name>
<keyword evidence="2" id="KW-1185">Reference proteome</keyword>
<proteinExistence type="predicted"/>
<dbReference type="AlphaFoldDB" id="J4DNX5"/>
<sequence>MKEQGINRYTRDECGTVMEGVPDHLMVVLSGDTVVTITLKWITVYKVHLM</sequence>
<protein>
    <submittedName>
        <fullName evidence="1">Uncharacterized protein</fullName>
    </submittedName>
</protein>
<accession>J4DNX5</accession>
<reference evidence="1 2" key="1">
    <citation type="journal article" date="2012" name="MBio">
        <title>Comparative genome analysis of three eukaryotic parasites with differing abilities to transform leukocytes reveals key mediators of Theileria-induced leukocyte transformation.</title>
        <authorList>
            <person name="Hayashida K."/>
            <person name="Hara Y."/>
            <person name="Abe T."/>
            <person name="Yamasaki C."/>
            <person name="Toyoda A."/>
            <person name="Kosuge T."/>
            <person name="Suzuki Y."/>
            <person name="Sato Y."/>
            <person name="Kawashima S."/>
            <person name="Katayama T."/>
            <person name="Wakaguri H."/>
            <person name="Inoue N."/>
            <person name="Homma K."/>
            <person name="Tada-Umezaki M."/>
            <person name="Yagi Y."/>
            <person name="Fujii Y."/>
            <person name="Habara T."/>
            <person name="Kanehisa M."/>
            <person name="Watanabe H."/>
            <person name="Ito K."/>
            <person name="Gojobori T."/>
            <person name="Sugawara H."/>
            <person name="Imanishi T."/>
            <person name="Weir W."/>
            <person name="Gardner M."/>
            <person name="Pain A."/>
            <person name="Shiels B."/>
            <person name="Hattori M."/>
            <person name="Nene V."/>
            <person name="Sugimoto C."/>
        </authorList>
    </citation>
    <scope>NUCLEOTIDE SEQUENCE [LARGE SCALE GENOMIC DNA]</scope>
    <source>
        <strain evidence="1 2">Shintoku</strain>
    </source>
</reference>
<dbReference type="EMBL" id="AP011946">
    <property type="protein sequence ID" value="BAM39719.1"/>
    <property type="molecule type" value="Genomic_DNA"/>
</dbReference>
<organism evidence="1 2">
    <name type="scientific">Theileria orientalis strain Shintoku</name>
    <dbReference type="NCBI Taxonomy" id="869250"/>
    <lineage>
        <taxon>Eukaryota</taxon>
        <taxon>Sar</taxon>
        <taxon>Alveolata</taxon>
        <taxon>Apicomplexa</taxon>
        <taxon>Aconoidasida</taxon>
        <taxon>Piroplasmida</taxon>
        <taxon>Theileriidae</taxon>
        <taxon>Theileria</taxon>
    </lineage>
</organism>
<dbReference type="GeneID" id="20713976"/>
<gene>
    <name evidence="1" type="ORF">TOT_010001173</name>
</gene>
<dbReference type="VEuPathDB" id="PiroplasmaDB:TOT_010001173"/>